<name>A0ABY4GCW8_9BACT</name>
<dbReference type="InterPro" id="IPR011110">
    <property type="entry name" value="Reg_prop"/>
</dbReference>
<dbReference type="Gene3D" id="2.130.10.10">
    <property type="entry name" value="YVTN repeat-like/Quinoprotein amine dehydrogenase"/>
    <property type="match status" value="2"/>
</dbReference>
<accession>A0ABY4GCW8</accession>
<feature type="chain" id="PRO_5046997289" description="Hybrid sensor histidine kinase/response regulator" evidence="1">
    <location>
        <begin position="24"/>
        <end position="183"/>
    </location>
</feature>
<protein>
    <recommendedName>
        <fullName evidence="4">Hybrid sensor histidine kinase/response regulator</fullName>
    </recommendedName>
</protein>
<sequence length="183" mass="20324">MKWLITQALCLFLLGLACTTSLAQSTPSEFRFEHLTVNDGLSHSDAMAVAQDRLGFLWIGTNRGVNRYDGYELKKYILPVNPLNGLSGNRVRALHVGRDGRLWVGAESSGLSLYDADRDRFVNITERQAPVALHGLARLLAQADVVAITSDPHGRLWVGTQHQGMFVLDFDVQGRLRNLQQVP</sequence>
<dbReference type="Proteomes" id="UP000830401">
    <property type="component" value="Plasmid unnamed1"/>
</dbReference>
<dbReference type="EMBL" id="CP095062">
    <property type="protein sequence ID" value="UOQ68702.1"/>
    <property type="molecule type" value="Genomic_DNA"/>
</dbReference>
<evidence type="ECO:0000313" key="2">
    <source>
        <dbReference type="EMBL" id="UOQ68702.1"/>
    </source>
</evidence>
<reference evidence="2" key="1">
    <citation type="submission" date="2022-04" db="EMBL/GenBank/DDBJ databases">
        <title>Hymenobacter sp. isolated from the air.</title>
        <authorList>
            <person name="Won M."/>
            <person name="Lee C.-M."/>
            <person name="Woen H.-Y."/>
            <person name="Kwon S.-W."/>
        </authorList>
    </citation>
    <scope>NUCLEOTIDE SEQUENCE</scope>
    <source>
        <strain evidence="2">5420S-77</strain>
        <plasmid evidence="2">unnamed1</plasmid>
    </source>
</reference>
<dbReference type="InterPro" id="IPR015943">
    <property type="entry name" value="WD40/YVTN_repeat-like_dom_sf"/>
</dbReference>
<keyword evidence="3" id="KW-1185">Reference proteome</keyword>
<evidence type="ECO:0000313" key="3">
    <source>
        <dbReference type="Proteomes" id="UP000830401"/>
    </source>
</evidence>
<evidence type="ECO:0008006" key="4">
    <source>
        <dbReference type="Google" id="ProtNLM"/>
    </source>
</evidence>
<organism evidence="2 3">
    <name type="scientific">Hymenobacter volaticus</name>
    <dbReference type="NCBI Taxonomy" id="2932254"/>
    <lineage>
        <taxon>Bacteria</taxon>
        <taxon>Pseudomonadati</taxon>
        <taxon>Bacteroidota</taxon>
        <taxon>Cytophagia</taxon>
        <taxon>Cytophagales</taxon>
        <taxon>Hymenobacteraceae</taxon>
        <taxon>Hymenobacter</taxon>
    </lineage>
</organism>
<feature type="signal peptide" evidence="1">
    <location>
        <begin position="1"/>
        <end position="23"/>
    </location>
</feature>
<keyword evidence="1" id="KW-0732">Signal</keyword>
<geneLocation type="plasmid" evidence="2 3">
    <name>unnamed1</name>
</geneLocation>
<dbReference type="SUPFAM" id="SSF63829">
    <property type="entry name" value="Calcium-dependent phosphotriesterase"/>
    <property type="match status" value="1"/>
</dbReference>
<keyword evidence="2" id="KW-0614">Plasmid</keyword>
<dbReference type="RefSeq" id="WP_245126168.1">
    <property type="nucleotide sequence ID" value="NZ_CP095062.1"/>
</dbReference>
<evidence type="ECO:0000256" key="1">
    <source>
        <dbReference type="SAM" id="SignalP"/>
    </source>
</evidence>
<proteinExistence type="predicted"/>
<gene>
    <name evidence="2" type="ORF">MUN86_23600</name>
</gene>
<dbReference type="PROSITE" id="PS51257">
    <property type="entry name" value="PROKAR_LIPOPROTEIN"/>
    <property type="match status" value="1"/>
</dbReference>
<dbReference type="Pfam" id="PF07494">
    <property type="entry name" value="Reg_prop"/>
    <property type="match status" value="3"/>
</dbReference>